<reference evidence="2 3" key="1">
    <citation type="submission" date="2023-06" db="EMBL/GenBank/DDBJ databases">
        <authorList>
            <person name="Oyuntsetseg B."/>
            <person name="Kim S.B."/>
        </authorList>
    </citation>
    <scope>NUCLEOTIDE SEQUENCE [LARGE SCALE GENOMIC DNA]</scope>
    <source>
        <strain evidence="2 3">2-2</strain>
    </source>
</reference>
<dbReference type="Pfam" id="PF11706">
    <property type="entry name" value="zf-CGNR"/>
    <property type="match status" value="1"/>
</dbReference>
<dbReference type="InterPro" id="IPR010852">
    <property type="entry name" value="ABATE"/>
</dbReference>
<dbReference type="InterPro" id="IPR021005">
    <property type="entry name" value="Znf_CGNR"/>
</dbReference>
<dbReference type="Pfam" id="PF07336">
    <property type="entry name" value="ABATE"/>
    <property type="match status" value="1"/>
</dbReference>
<sequence>MDFKYGTGNLALDLVGTVGHRRTDVLELLTGPADVARWVAGAGLVDRPVAVDDAGFAATVRLREAVYRLALASIEGSGQRAADRRVLNEAAAGPGVKVSLADDGSVRRSGGLDAALTEVARAAVELLGGSSTIKECAAPECTRLYVDQSRKQARRWCDMRSCGNRAKVAEFRARQKI</sequence>
<dbReference type="Gene3D" id="1.10.3300.10">
    <property type="entry name" value="Jann2411-like domain"/>
    <property type="match status" value="1"/>
</dbReference>
<dbReference type="EMBL" id="CP127173">
    <property type="protein sequence ID" value="WIV61740.1"/>
    <property type="molecule type" value="Genomic_DNA"/>
</dbReference>
<accession>A0ABY8Y162</accession>
<protein>
    <submittedName>
        <fullName evidence="2">ABATE domain-containing protein</fullName>
    </submittedName>
</protein>
<keyword evidence="3" id="KW-1185">Reference proteome</keyword>
<dbReference type="PANTHER" id="PTHR35525">
    <property type="entry name" value="BLL6575 PROTEIN"/>
    <property type="match status" value="1"/>
</dbReference>
<dbReference type="RefSeq" id="WP_285459383.1">
    <property type="nucleotide sequence ID" value="NZ_CP127173.1"/>
</dbReference>
<evidence type="ECO:0000313" key="2">
    <source>
        <dbReference type="EMBL" id="WIV61740.1"/>
    </source>
</evidence>
<dbReference type="InterPro" id="IPR023286">
    <property type="entry name" value="ABATE_dom_sf"/>
</dbReference>
<gene>
    <name evidence="2" type="ORF">QP939_25595</name>
</gene>
<dbReference type="PANTHER" id="PTHR35525:SF3">
    <property type="entry name" value="BLL6575 PROTEIN"/>
    <property type="match status" value="1"/>
</dbReference>
<feature type="domain" description="Zinc finger CGNR" evidence="1">
    <location>
        <begin position="133"/>
        <end position="175"/>
    </location>
</feature>
<organism evidence="2 3">
    <name type="scientific">Amycolatopsis nalaikhensis</name>
    <dbReference type="NCBI Taxonomy" id="715472"/>
    <lineage>
        <taxon>Bacteria</taxon>
        <taxon>Bacillati</taxon>
        <taxon>Actinomycetota</taxon>
        <taxon>Actinomycetes</taxon>
        <taxon>Pseudonocardiales</taxon>
        <taxon>Pseudonocardiaceae</taxon>
        <taxon>Amycolatopsis</taxon>
    </lineage>
</organism>
<dbReference type="SUPFAM" id="SSF160904">
    <property type="entry name" value="Jann2411-like"/>
    <property type="match status" value="1"/>
</dbReference>
<name>A0ABY8Y162_9PSEU</name>
<evidence type="ECO:0000259" key="1">
    <source>
        <dbReference type="Pfam" id="PF11706"/>
    </source>
</evidence>
<proteinExistence type="predicted"/>
<evidence type="ECO:0000313" key="3">
    <source>
        <dbReference type="Proteomes" id="UP001227101"/>
    </source>
</evidence>
<dbReference type="Proteomes" id="UP001227101">
    <property type="component" value="Chromosome"/>
</dbReference>